<evidence type="ECO:0000259" key="9">
    <source>
        <dbReference type="PROSITE" id="PS50026"/>
    </source>
</evidence>
<dbReference type="InterPro" id="IPR051355">
    <property type="entry name" value="Notch/Slit_guidance"/>
</dbReference>
<feature type="domain" description="EGF-like" evidence="9">
    <location>
        <begin position="288"/>
        <end position="324"/>
    </location>
</feature>
<dbReference type="PROSITE" id="PS01187">
    <property type="entry name" value="EGF_CA"/>
    <property type="match status" value="2"/>
</dbReference>
<evidence type="ECO:0000256" key="5">
    <source>
        <dbReference type="ARBA" id="ARBA00022737"/>
    </source>
</evidence>
<evidence type="ECO:0000256" key="8">
    <source>
        <dbReference type="PROSITE-ProRule" id="PRU00076"/>
    </source>
</evidence>
<evidence type="ECO:0000313" key="10">
    <source>
        <dbReference type="EMBL" id="CAF4575915.1"/>
    </source>
</evidence>
<keyword evidence="2 8" id="KW-0245">EGF-like domain</keyword>
<dbReference type="Gene3D" id="3.80.10.10">
    <property type="entry name" value="Ribonuclease Inhibitor"/>
    <property type="match status" value="1"/>
</dbReference>
<dbReference type="GO" id="GO:0048495">
    <property type="term" value="F:Roundabout binding"/>
    <property type="evidence" value="ECO:0007669"/>
    <property type="project" value="TreeGrafter"/>
</dbReference>
<protein>
    <recommendedName>
        <fullName evidence="9">EGF-like domain-containing protein</fullName>
    </recommendedName>
</protein>
<comment type="caution">
    <text evidence="10">The sequence shown here is derived from an EMBL/GenBank/DDBJ whole genome shotgun (WGS) entry which is preliminary data.</text>
</comment>
<keyword evidence="4" id="KW-0732">Signal</keyword>
<feature type="disulfide bond" evidence="8">
    <location>
        <begin position="391"/>
        <end position="400"/>
    </location>
</feature>
<dbReference type="FunFam" id="2.10.25.10:FF:000080">
    <property type="entry name" value="Neurogenic locus notch 1"/>
    <property type="match status" value="2"/>
</dbReference>
<dbReference type="PROSITE" id="PS51450">
    <property type="entry name" value="LRR"/>
    <property type="match status" value="2"/>
</dbReference>
<evidence type="ECO:0000256" key="2">
    <source>
        <dbReference type="ARBA" id="ARBA00022536"/>
    </source>
</evidence>
<proteinExistence type="predicted"/>
<feature type="disulfide bond" evidence="8">
    <location>
        <begin position="370"/>
        <end position="380"/>
    </location>
</feature>
<organism evidence="10 11">
    <name type="scientific">Rotaria socialis</name>
    <dbReference type="NCBI Taxonomy" id="392032"/>
    <lineage>
        <taxon>Eukaryota</taxon>
        <taxon>Metazoa</taxon>
        <taxon>Spiralia</taxon>
        <taxon>Gnathifera</taxon>
        <taxon>Rotifera</taxon>
        <taxon>Eurotatoria</taxon>
        <taxon>Bdelloidea</taxon>
        <taxon>Philodinida</taxon>
        <taxon>Philodinidae</taxon>
        <taxon>Rotaria</taxon>
    </lineage>
</organism>
<dbReference type="InterPro" id="IPR032675">
    <property type="entry name" value="LRR_dom_sf"/>
</dbReference>
<dbReference type="GO" id="GO:0008201">
    <property type="term" value="F:heparin binding"/>
    <property type="evidence" value="ECO:0007669"/>
    <property type="project" value="TreeGrafter"/>
</dbReference>
<feature type="disulfide bond" evidence="8">
    <location>
        <begin position="237"/>
        <end position="246"/>
    </location>
</feature>
<dbReference type="InterPro" id="IPR000742">
    <property type="entry name" value="EGF"/>
</dbReference>
<dbReference type="CDD" id="cd00110">
    <property type="entry name" value="LamG"/>
    <property type="match status" value="1"/>
</dbReference>
<dbReference type="InterPro" id="IPR000483">
    <property type="entry name" value="Cys-rich_flank_reg_C"/>
</dbReference>
<feature type="domain" description="EGF-like" evidence="9">
    <location>
        <begin position="418"/>
        <end position="455"/>
    </location>
</feature>
<dbReference type="Gene3D" id="2.60.120.200">
    <property type="match status" value="1"/>
</dbReference>
<dbReference type="Pfam" id="PF00008">
    <property type="entry name" value="EGF"/>
    <property type="match status" value="5"/>
</dbReference>
<dbReference type="PROSITE" id="PS50026">
    <property type="entry name" value="EGF_3"/>
    <property type="match status" value="6"/>
</dbReference>
<dbReference type="SMART" id="SM00181">
    <property type="entry name" value="EGF"/>
    <property type="match status" value="6"/>
</dbReference>
<keyword evidence="3" id="KW-0433">Leucine-rich repeat</keyword>
<name>A0A821ACB6_9BILA</name>
<dbReference type="EMBL" id="CAJOBP010014037">
    <property type="protein sequence ID" value="CAF4575915.1"/>
    <property type="molecule type" value="Genomic_DNA"/>
</dbReference>
<comment type="caution">
    <text evidence="8">Lacks conserved residue(s) required for the propagation of feature annotation.</text>
</comment>
<keyword evidence="1" id="KW-0217">Developmental protein</keyword>
<dbReference type="InterPro" id="IPR018097">
    <property type="entry name" value="EGF_Ca-bd_CS"/>
</dbReference>
<feature type="non-terminal residue" evidence="10">
    <location>
        <position position="1"/>
    </location>
</feature>
<evidence type="ECO:0000256" key="1">
    <source>
        <dbReference type="ARBA" id="ARBA00022473"/>
    </source>
</evidence>
<dbReference type="InterPro" id="IPR001791">
    <property type="entry name" value="Laminin_G"/>
</dbReference>
<feature type="disulfide bond" evidence="8">
    <location>
        <begin position="276"/>
        <end position="285"/>
    </location>
</feature>
<dbReference type="PROSITE" id="PS00022">
    <property type="entry name" value="EGF_1"/>
    <property type="match status" value="6"/>
</dbReference>
<sequence length="543" mass="61119">VELDTCDVSYPNHCPQNCSCYNHIVRCSHAHLRQIPYDQMPLDTEELYLDANDITEIPSELTNRLVYLIRIDLSYNKLRSIQANIFSNLTRLETLILSYNKIRCLESTSFKGLKNLRILSLHGNEISTIPDGSFNDLTSLSHVALGGNPLYCDCHLGWLSSWIKTDYVEPGIARCAGPPQMANKLLLTSPIFFFQCHNESESNRYLQKCDPCLNEENPCANNGSCRALSIETFTCNCLPGYHGERCENLIDACFDNPCKHQARCQTLSDGRFKCHCSSGFTGYRCESNIDDCFYHRCQNNGTCVDKINDYSCTCPTLFTGKYCEKKLNWCEENLNPCNNNGRCITKTSDYECECSLGWGGVNCTENLNDCSNHACQFGVCIDGLNGYTCKCDVGFTGKYCEIAPQLKSSFMKNISNISPTRCSSDVCSNNGICYEESSNMLRCRCYPGFIGNRCVMLKSIHSMTNDSYMKLPKPNVYPRSNITIVFSTTQNSGILVYFGYLGHLVAEVFMGRIRVSYDVGNSPGSVMFSYDTVNDGKKIKIYF</sequence>
<dbReference type="SUPFAM" id="SSF52058">
    <property type="entry name" value="L domain-like"/>
    <property type="match status" value="1"/>
</dbReference>
<evidence type="ECO:0000256" key="3">
    <source>
        <dbReference type="ARBA" id="ARBA00022614"/>
    </source>
</evidence>
<dbReference type="FunFam" id="2.10.25.10:FF:000472">
    <property type="entry name" value="Uncharacterized protein, isoform A"/>
    <property type="match status" value="1"/>
</dbReference>
<evidence type="ECO:0000256" key="7">
    <source>
        <dbReference type="ARBA" id="ARBA00023180"/>
    </source>
</evidence>
<reference evidence="10" key="1">
    <citation type="submission" date="2021-02" db="EMBL/GenBank/DDBJ databases">
        <authorList>
            <person name="Nowell W R."/>
        </authorList>
    </citation>
    <scope>NUCLEOTIDE SEQUENCE</scope>
</reference>
<dbReference type="InterPro" id="IPR003591">
    <property type="entry name" value="Leu-rich_rpt_typical-subtyp"/>
</dbReference>
<accession>A0A821ACB6</accession>
<dbReference type="Gene3D" id="2.10.25.10">
    <property type="entry name" value="Laminin"/>
    <property type="match status" value="6"/>
</dbReference>
<dbReference type="SMART" id="SM00369">
    <property type="entry name" value="LRR_TYP"/>
    <property type="match status" value="4"/>
</dbReference>
<dbReference type="InterPro" id="IPR001611">
    <property type="entry name" value="Leu-rich_rpt"/>
</dbReference>
<keyword evidence="5" id="KW-0677">Repeat</keyword>
<feature type="domain" description="EGF-like" evidence="9">
    <location>
        <begin position="366"/>
        <end position="401"/>
    </location>
</feature>
<dbReference type="PANTHER" id="PTHR45836:SF4">
    <property type="entry name" value="PROTEIN SLIT"/>
    <property type="match status" value="1"/>
</dbReference>
<dbReference type="PROSITE" id="PS00010">
    <property type="entry name" value="ASX_HYDROXYL"/>
    <property type="match status" value="2"/>
</dbReference>
<feature type="disulfide bond" evidence="8">
    <location>
        <begin position="354"/>
        <end position="363"/>
    </location>
</feature>
<feature type="domain" description="EGF-like" evidence="9">
    <location>
        <begin position="210"/>
        <end position="247"/>
    </location>
</feature>
<dbReference type="GO" id="GO:0005509">
    <property type="term" value="F:calcium ion binding"/>
    <property type="evidence" value="ECO:0007669"/>
    <property type="project" value="InterPro"/>
</dbReference>
<evidence type="ECO:0000313" key="11">
    <source>
        <dbReference type="Proteomes" id="UP000663873"/>
    </source>
</evidence>
<dbReference type="AlphaFoldDB" id="A0A821ACB6"/>
<dbReference type="InterPro" id="IPR013320">
    <property type="entry name" value="ConA-like_dom_sf"/>
</dbReference>
<dbReference type="GO" id="GO:0007411">
    <property type="term" value="P:axon guidance"/>
    <property type="evidence" value="ECO:0007669"/>
    <property type="project" value="TreeGrafter"/>
</dbReference>
<feature type="domain" description="EGF-like" evidence="9">
    <location>
        <begin position="326"/>
        <end position="364"/>
    </location>
</feature>
<dbReference type="SMART" id="SM00179">
    <property type="entry name" value="EGF_CA"/>
    <property type="match status" value="5"/>
</dbReference>
<keyword evidence="6 8" id="KW-1015">Disulfide bond</keyword>
<dbReference type="PROSITE" id="PS01186">
    <property type="entry name" value="EGF_2"/>
    <property type="match status" value="5"/>
</dbReference>
<dbReference type="Pfam" id="PF13855">
    <property type="entry name" value="LRR_8"/>
    <property type="match status" value="1"/>
</dbReference>
<dbReference type="Proteomes" id="UP000663873">
    <property type="component" value="Unassembled WGS sequence"/>
</dbReference>
<evidence type="ECO:0000256" key="6">
    <source>
        <dbReference type="ARBA" id="ARBA00023157"/>
    </source>
</evidence>
<dbReference type="CDD" id="cd00054">
    <property type="entry name" value="EGF_CA"/>
    <property type="match status" value="5"/>
</dbReference>
<keyword evidence="7" id="KW-0325">Glycoprotein</keyword>
<evidence type="ECO:0000256" key="4">
    <source>
        <dbReference type="ARBA" id="ARBA00022729"/>
    </source>
</evidence>
<feature type="disulfide bond" evidence="8">
    <location>
        <begin position="314"/>
        <end position="323"/>
    </location>
</feature>
<dbReference type="SUPFAM" id="SSF57196">
    <property type="entry name" value="EGF/Laminin"/>
    <property type="match status" value="5"/>
</dbReference>
<feature type="disulfide bond" evidence="8">
    <location>
        <begin position="445"/>
        <end position="454"/>
    </location>
</feature>
<dbReference type="SUPFAM" id="SSF49899">
    <property type="entry name" value="Concanavalin A-like lectins/glucanases"/>
    <property type="match status" value="1"/>
</dbReference>
<dbReference type="InterPro" id="IPR000152">
    <property type="entry name" value="EGF-type_Asp/Asn_hydroxyl_site"/>
</dbReference>
<gene>
    <name evidence="10" type="ORF">UJA718_LOCUS30464</name>
</gene>
<feature type="domain" description="EGF-like" evidence="9">
    <location>
        <begin position="249"/>
        <end position="286"/>
    </location>
</feature>
<dbReference type="PANTHER" id="PTHR45836">
    <property type="entry name" value="SLIT HOMOLOG"/>
    <property type="match status" value="1"/>
</dbReference>
<dbReference type="InterPro" id="IPR001881">
    <property type="entry name" value="EGF-like_Ca-bd_dom"/>
</dbReference>
<keyword evidence="11" id="KW-1185">Reference proteome</keyword>
<dbReference type="SMART" id="SM00082">
    <property type="entry name" value="LRRCT"/>
    <property type="match status" value="1"/>
</dbReference>